<comment type="caution">
    <text evidence="1">The sequence shown here is derived from an EMBL/GenBank/DDBJ whole genome shotgun (WGS) entry which is preliminary data.</text>
</comment>
<dbReference type="Proteomes" id="UP001595699">
    <property type="component" value="Unassembled WGS sequence"/>
</dbReference>
<reference evidence="2" key="1">
    <citation type="journal article" date="2019" name="Int. J. Syst. Evol. Microbiol.">
        <title>The Global Catalogue of Microorganisms (GCM) 10K type strain sequencing project: providing services to taxonomists for standard genome sequencing and annotation.</title>
        <authorList>
            <consortium name="The Broad Institute Genomics Platform"/>
            <consortium name="The Broad Institute Genome Sequencing Center for Infectious Disease"/>
            <person name="Wu L."/>
            <person name="Ma J."/>
        </authorList>
    </citation>
    <scope>NUCLEOTIDE SEQUENCE [LARGE SCALE GENOMIC DNA]</scope>
    <source>
        <strain evidence="2">CGMCC 4.7241</strain>
    </source>
</reference>
<dbReference type="EMBL" id="JBHRZH010000009">
    <property type="protein sequence ID" value="MFC3761628.1"/>
    <property type="molecule type" value="Genomic_DNA"/>
</dbReference>
<accession>A0ABV7YA64</accession>
<dbReference type="InterPro" id="IPR036689">
    <property type="entry name" value="ESAT-6-like_sf"/>
</dbReference>
<gene>
    <name evidence="1" type="ORF">ACFOUW_12345</name>
</gene>
<dbReference type="RefSeq" id="WP_205114187.1">
    <property type="nucleotide sequence ID" value="NZ_JAFBCM010000001.1"/>
</dbReference>
<sequence length="104" mass="10854">MVKKFDPAKIDAAATEIMDVAGDLDDHIDDFIATTQGIGPAFGDAEPIGMLLGVSYASAEERLIESLESVVTSLEAHAGKLQVAAANYDNTAQDSTATIEAVEV</sequence>
<dbReference type="Gene3D" id="1.10.287.1060">
    <property type="entry name" value="ESAT-6-like"/>
    <property type="match status" value="1"/>
</dbReference>
<name>A0ABV7YA64_9ACTN</name>
<keyword evidence="2" id="KW-1185">Reference proteome</keyword>
<evidence type="ECO:0000313" key="2">
    <source>
        <dbReference type="Proteomes" id="UP001595699"/>
    </source>
</evidence>
<dbReference type="SUPFAM" id="SSF140453">
    <property type="entry name" value="EsxAB dimer-like"/>
    <property type="match status" value="1"/>
</dbReference>
<organism evidence="1 2">
    <name type="scientific">Tenggerimyces flavus</name>
    <dbReference type="NCBI Taxonomy" id="1708749"/>
    <lineage>
        <taxon>Bacteria</taxon>
        <taxon>Bacillati</taxon>
        <taxon>Actinomycetota</taxon>
        <taxon>Actinomycetes</taxon>
        <taxon>Propionibacteriales</taxon>
        <taxon>Nocardioidaceae</taxon>
        <taxon>Tenggerimyces</taxon>
    </lineage>
</organism>
<evidence type="ECO:0000313" key="1">
    <source>
        <dbReference type="EMBL" id="MFC3761628.1"/>
    </source>
</evidence>
<proteinExistence type="predicted"/>
<protein>
    <submittedName>
        <fullName evidence="1">WXG100 family type VII secretion target</fullName>
    </submittedName>
</protein>